<dbReference type="InterPro" id="IPR029039">
    <property type="entry name" value="Flavoprotein-like_sf"/>
</dbReference>
<reference evidence="2" key="1">
    <citation type="submission" date="2020-08" db="EMBL/GenBank/DDBJ databases">
        <title>Genome public.</title>
        <authorList>
            <person name="Liu C."/>
            <person name="Sun Q."/>
        </authorList>
    </citation>
    <scope>NUCLEOTIDE SEQUENCE</scope>
    <source>
        <strain evidence="2">BX5</strain>
    </source>
</reference>
<keyword evidence="3" id="KW-1185">Reference proteome</keyword>
<gene>
    <name evidence="2" type="ORF">H8S55_08900</name>
</gene>
<dbReference type="EMBL" id="JACOPN010000005">
    <property type="protein sequence ID" value="MBC5717435.1"/>
    <property type="molecule type" value="Genomic_DNA"/>
</dbReference>
<sequence>MRLADVLSHALAGRQVRVIRRAEELNDLTGQRLLFAAALGEYGVNLELTRMLSALRRTPDLLSGATAGIIVDGLSPLYTKSTAGELALAANLAGCALVGRPLVEGAGQLHNFRIQAKNAGTDLLGAYRASAADLAQRVETAGFPAREKPELLVLHASSHHTSNTMALWERTKQHLREDILCTEIGLRNGTLSDCSGCPYTMCLHFGERGGCFYGGVMQEAVYPALRRCAGVMMLCPNYNDALSANLTACVNRLTALFRQQRFYDKALFAIVVSGYSGGDIVARQLIDGLNMNKSFYLPARFAMIETANDPGEALALSGIESRVEAFAARVKKTLLEGEE</sequence>
<dbReference type="Proteomes" id="UP000602260">
    <property type="component" value="Unassembled WGS sequence"/>
</dbReference>
<evidence type="ECO:0000313" key="2">
    <source>
        <dbReference type="EMBL" id="MBC5717435.1"/>
    </source>
</evidence>
<name>A0A8J6MB77_9FIRM</name>
<dbReference type="AlphaFoldDB" id="A0A8J6MB77"/>
<accession>A0A8J6MB77</accession>
<evidence type="ECO:0000259" key="1">
    <source>
        <dbReference type="Pfam" id="PF03358"/>
    </source>
</evidence>
<comment type="caution">
    <text evidence="2">The sequence shown here is derived from an EMBL/GenBank/DDBJ whole genome shotgun (WGS) entry which is preliminary data.</text>
</comment>
<organism evidence="2 3">
    <name type="scientific">Flintibacter faecis</name>
    <dbReference type="NCBI Taxonomy" id="2763047"/>
    <lineage>
        <taxon>Bacteria</taxon>
        <taxon>Bacillati</taxon>
        <taxon>Bacillota</taxon>
        <taxon>Clostridia</taxon>
        <taxon>Eubacteriales</taxon>
        <taxon>Flintibacter</taxon>
    </lineage>
</organism>
<evidence type="ECO:0000313" key="3">
    <source>
        <dbReference type="Proteomes" id="UP000602260"/>
    </source>
</evidence>
<dbReference type="Pfam" id="PF03358">
    <property type="entry name" value="FMN_red"/>
    <property type="match status" value="1"/>
</dbReference>
<dbReference type="Gene3D" id="3.40.50.360">
    <property type="match status" value="1"/>
</dbReference>
<dbReference type="GO" id="GO:0016491">
    <property type="term" value="F:oxidoreductase activity"/>
    <property type="evidence" value="ECO:0007669"/>
    <property type="project" value="InterPro"/>
</dbReference>
<dbReference type="InterPro" id="IPR005025">
    <property type="entry name" value="FMN_Rdtase-like_dom"/>
</dbReference>
<dbReference type="SUPFAM" id="SSF52218">
    <property type="entry name" value="Flavoproteins"/>
    <property type="match status" value="1"/>
</dbReference>
<protein>
    <submittedName>
        <fullName evidence="2">NAD(P)H-dependent oxidoreductase</fullName>
    </submittedName>
</protein>
<feature type="domain" description="NADPH-dependent FMN reductase-like" evidence="1">
    <location>
        <begin position="150"/>
        <end position="308"/>
    </location>
</feature>
<proteinExistence type="predicted"/>